<keyword evidence="3" id="KW-1185">Reference proteome</keyword>
<evidence type="ECO:0000313" key="3">
    <source>
        <dbReference type="Proteomes" id="UP000094622"/>
    </source>
</evidence>
<accession>A0A1E3GTF3</accession>
<name>A0A1E3GTF3_9HYPH</name>
<feature type="transmembrane region" description="Helical" evidence="1">
    <location>
        <begin position="21"/>
        <end position="40"/>
    </location>
</feature>
<keyword evidence="1" id="KW-0472">Membrane</keyword>
<proteinExistence type="predicted"/>
<dbReference type="Pfam" id="PF19660">
    <property type="entry name" value="DUF6163"/>
    <property type="match status" value="1"/>
</dbReference>
<keyword evidence="1" id="KW-1133">Transmembrane helix</keyword>
<gene>
    <name evidence="2" type="ORF">A6302_04423</name>
</gene>
<evidence type="ECO:0000313" key="2">
    <source>
        <dbReference type="EMBL" id="ODN66836.1"/>
    </source>
</evidence>
<dbReference type="AlphaFoldDB" id="A0A1E3GTF3"/>
<dbReference type="EMBL" id="MCRJ01000218">
    <property type="protein sequence ID" value="ODN66836.1"/>
    <property type="molecule type" value="Genomic_DNA"/>
</dbReference>
<comment type="caution">
    <text evidence="2">The sequence shown here is derived from an EMBL/GenBank/DDBJ whole genome shotgun (WGS) entry which is preliminary data.</text>
</comment>
<organism evidence="2 3">
    <name type="scientific">Methylobrevis pamukkalensis</name>
    <dbReference type="NCBI Taxonomy" id="1439726"/>
    <lineage>
        <taxon>Bacteria</taxon>
        <taxon>Pseudomonadati</taxon>
        <taxon>Pseudomonadota</taxon>
        <taxon>Alphaproteobacteria</taxon>
        <taxon>Hyphomicrobiales</taxon>
        <taxon>Pleomorphomonadaceae</taxon>
        <taxon>Methylobrevis</taxon>
    </lineage>
</organism>
<dbReference type="OrthoDB" id="7843623at2"/>
<keyword evidence="1" id="KW-0812">Transmembrane</keyword>
<sequence length="140" mass="15206">MRDDEAMNDALPETGRRFDPRFALVVFVRLLAVVFLVSGLHDWSVVLSPPGGGNFFDLPLAQRVATVFFAVCDLVAAVGLWLLASWGAVVWLIAALTEVALHAFFADVFGTAPVTVGFHMVSVVIYTVFTYLVDRAAESS</sequence>
<dbReference type="Proteomes" id="UP000094622">
    <property type="component" value="Unassembled WGS sequence"/>
</dbReference>
<feature type="transmembrane region" description="Helical" evidence="1">
    <location>
        <begin position="112"/>
        <end position="133"/>
    </location>
</feature>
<feature type="transmembrane region" description="Helical" evidence="1">
    <location>
        <begin position="60"/>
        <end position="82"/>
    </location>
</feature>
<dbReference type="InterPro" id="IPR046161">
    <property type="entry name" value="DUF6163"/>
</dbReference>
<dbReference type="RefSeq" id="WP_083255934.1">
    <property type="nucleotide sequence ID" value="NZ_MCRJ01000218.1"/>
</dbReference>
<feature type="transmembrane region" description="Helical" evidence="1">
    <location>
        <begin position="89"/>
        <end position="106"/>
    </location>
</feature>
<evidence type="ECO:0008006" key="4">
    <source>
        <dbReference type="Google" id="ProtNLM"/>
    </source>
</evidence>
<evidence type="ECO:0000256" key="1">
    <source>
        <dbReference type="SAM" id="Phobius"/>
    </source>
</evidence>
<reference evidence="2 3" key="1">
    <citation type="submission" date="2016-07" db="EMBL/GenBank/DDBJ databases">
        <title>Draft Genome Sequence of Methylobrevis pamukkalensis PK2.</title>
        <authorList>
            <person name="Vasilenko O.V."/>
            <person name="Doronina N.V."/>
            <person name="Shmareva M.N."/>
            <person name="Tarlachkov S.V."/>
            <person name="Mustakhimov I."/>
            <person name="Trotsenko Y.A."/>
        </authorList>
    </citation>
    <scope>NUCLEOTIDE SEQUENCE [LARGE SCALE GENOMIC DNA]</scope>
    <source>
        <strain evidence="2 3">PK2</strain>
    </source>
</reference>
<protein>
    <recommendedName>
        <fullName evidence="4">DoxX</fullName>
    </recommendedName>
</protein>